<gene>
    <name evidence="2" type="ORF">AX774_g3471</name>
</gene>
<evidence type="ECO:0000256" key="1">
    <source>
        <dbReference type="SAM" id="Phobius"/>
    </source>
</evidence>
<keyword evidence="1" id="KW-0812">Transmembrane</keyword>
<name>A0A1R1PPW2_ZANCU</name>
<keyword evidence="1" id="KW-1133">Transmembrane helix</keyword>
<reference evidence="3" key="1">
    <citation type="submission" date="2017-01" db="EMBL/GenBank/DDBJ databases">
        <authorList>
            <person name="Wang Y."/>
            <person name="White M."/>
            <person name="Kvist S."/>
            <person name="Moncalvo J.-M."/>
        </authorList>
    </citation>
    <scope>NUCLEOTIDE SEQUENCE [LARGE SCALE GENOMIC DNA]</scope>
    <source>
        <strain evidence="3">COL-18-3</strain>
    </source>
</reference>
<feature type="transmembrane region" description="Helical" evidence="1">
    <location>
        <begin position="240"/>
        <end position="260"/>
    </location>
</feature>
<keyword evidence="1" id="KW-0472">Membrane</keyword>
<sequence length="282" mass="31359">MISSLLLASLFSRKLPARTNTRVVLNKSSSARSLTPMLSRWLILCSASLLLTLPACSLMRSNNLRTSSVALVKLSMSGCPASVFLIIPLNSSGYRANRLVGRPRNDDNGNLRHSLFRSISLKNSLNPLFRFTSSSITYFDNGWLPPYSTYASNLSICRAIMSPIRKHTLLLLCRSTSSFCSTLLASYISSTFINTFLIVSLLRINRRFIIVSLNPFISISKSSTYSVSVYTSSYISSCRIISCWLILLNSAAVTVLLQYLPFVASRCFLLSPKHSQLFSPHK</sequence>
<comment type="caution">
    <text evidence="2">The sequence shown here is derived from an EMBL/GenBank/DDBJ whole genome shotgun (WGS) entry which is preliminary data.</text>
</comment>
<proteinExistence type="predicted"/>
<dbReference type="Proteomes" id="UP000188320">
    <property type="component" value="Unassembled WGS sequence"/>
</dbReference>
<accession>A0A1R1PPW2</accession>
<dbReference type="EMBL" id="LSSK01000530">
    <property type="protein sequence ID" value="OMH83026.1"/>
    <property type="molecule type" value="Genomic_DNA"/>
</dbReference>
<evidence type="ECO:0000313" key="3">
    <source>
        <dbReference type="Proteomes" id="UP000188320"/>
    </source>
</evidence>
<feature type="transmembrane region" description="Helical" evidence="1">
    <location>
        <begin position="184"/>
        <end position="204"/>
    </location>
</feature>
<evidence type="ECO:0000313" key="2">
    <source>
        <dbReference type="EMBL" id="OMH83026.1"/>
    </source>
</evidence>
<protein>
    <submittedName>
        <fullName evidence="2">Uncharacterized protein</fullName>
    </submittedName>
</protein>
<dbReference type="AlphaFoldDB" id="A0A1R1PPW2"/>
<organism evidence="2 3">
    <name type="scientific">Zancudomyces culisetae</name>
    <name type="common">Gut fungus</name>
    <name type="synonym">Smittium culisetae</name>
    <dbReference type="NCBI Taxonomy" id="1213189"/>
    <lineage>
        <taxon>Eukaryota</taxon>
        <taxon>Fungi</taxon>
        <taxon>Fungi incertae sedis</taxon>
        <taxon>Zoopagomycota</taxon>
        <taxon>Kickxellomycotina</taxon>
        <taxon>Harpellomycetes</taxon>
        <taxon>Harpellales</taxon>
        <taxon>Legeriomycetaceae</taxon>
        <taxon>Zancudomyces</taxon>
    </lineage>
</organism>
<keyword evidence="3" id="KW-1185">Reference proteome</keyword>